<evidence type="ECO:0000256" key="3">
    <source>
        <dbReference type="ARBA" id="ARBA00023027"/>
    </source>
</evidence>
<evidence type="ECO:0000256" key="2">
    <source>
        <dbReference type="ARBA" id="ARBA00023002"/>
    </source>
</evidence>
<dbReference type="OrthoDB" id="202470at2759"/>
<dbReference type="PANTHER" id="PTHR43103">
    <property type="entry name" value="NUCLEOSIDE-DIPHOSPHATE-SUGAR EPIMERASE"/>
    <property type="match status" value="1"/>
</dbReference>
<dbReference type="RefSeq" id="XP_019013720.1">
    <property type="nucleotide sequence ID" value="XM_019153559.1"/>
</dbReference>
<reference evidence="5" key="3">
    <citation type="submission" date="2016-07" db="EMBL/GenBank/DDBJ databases">
        <title>Evolution of pathogenesis and genome organization in the Tremellales.</title>
        <authorList>
            <person name="Cuomo C."/>
            <person name="Litvintseva A."/>
            <person name="Heitman J."/>
            <person name="Chen Y."/>
            <person name="Sun S."/>
            <person name="Springer D."/>
            <person name="Dromer F."/>
            <person name="Young S."/>
            <person name="Zeng Q."/>
            <person name="Chapman S."/>
            <person name="Gujja S."/>
            <person name="Saif S."/>
            <person name="Birren B."/>
        </authorList>
    </citation>
    <scope>NUCLEOTIDE SEQUENCE</scope>
    <source>
        <strain evidence="5">CBS 10737</strain>
    </source>
</reference>
<dbReference type="SUPFAM" id="SSF51735">
    <property type="entry name" value="NAD(P)-binding Rossmann-fold domains"/>
    <property type="match status" value="1"/>
</dbReference>
<keyword evidence="7" id="KW-1185">Reference proteome</keyword>
<evidence type="ECO:0000256" key="1">
    <source>
        <dbReference type="ARBA" id="ARBA00007637"/>
    </source>
</evidence>
<reference evidence="6" key="4">
    <citation type="submission" date="2024-02" db="EMBL/GenBank/DDBJ databases">
        <title>Comparative genomics of Cryptococcus and Kwoniella reveals pathogenesis evolution and contrasting modes of karyotype evolution via chromosome fusion or intercentromeric recombination.</title>
        <authorList>
            <person name="Coelho M.A."/>
            <person name="David-Palma M."/>
            <person name="Shea T."/>
            <person name="Bowers K."/>
            <person name="McGinley-Smith S."/>
            <person name="Mohammad A.W."/>
            <person name="Gnirke A."/>
            <person name="Yurkov A.M."/>
            <person name="Nowrousian M."/>
            <person name="Sun S."/>
            <person name="Cuomo C.A."/>
            <person name="Heitman J."/>
        </authorList>
    </citation>
    <scope>NUCLEOTIDE SEQUENCE</scope>
    <source>
        <strain evidence="6">CBS 10737</strain>
    </source>
</reference>
<dbReference type="GO" id="GO:0016491">
    <property type="term" value="F:oxidoreductase activity"/>
    <property type="evidence" value="ECO:0007669"/>
    <property type="project" value="UniProtKB-KW"/>
</dbReference>
<accession>A0A1B9IAQ9</accession>
<comment type="similarity">
    <text evidence="1">Belongs to the NAD(P)-dependent epimerase/dehydratase family.</text>
</comment>
<dbReference type="EMBL" id="KI894008">
    <property type="protein sequence ID" value="OCF52501.1"/>
    <property type="molecule type" value="Genomic_DNA"/>
</dbReference>
<proteinExistence type="inferred from homology"/>
<evidence type="ECO:0000313" key="5">
    <source>
        <dbReference type="EMBL" id="OCF52501.1"/>
    </source>
</evidence>
<evidence type="ECO:0000313" key="7">
    <source>
        <dbReference type="Proteomes" id="UP000094020"/>
    </source>
</evidence>
<dbReference type="KEGG" id="kpin:30170160"/>
<dbReference type="GeneID" id="30170160"/>
<sequence length="317" mass="36038">MGMGKILLTGSSGVVGTYVLFYLLEKGYKVIAIDKDLPNSKILEKLKIFIKNDKLIIEKINLTNIENVKKLFLKYYSSSIENEENEEKLKGLIHLAAIPDPLKLDSRLIHNLNVIISYNVLYTAAEIGIKKIVQASSVNFTGLAYTRKGKQWFGFLPITENEIGHAEDPYALSKWICEAQATTICRLFEDVRITSLRFHHILPTLKEAEQWSKPNEFWAWTSSLSASQACLLGLTSKGWKGHESFNIVAPEIAKPISISSDEIPIQGSLELFKDKWEGKEGTIGEIRKDWWEGEENKYRGFWDCTKAETLLGWKHNV</sequence>
<name>A0A1B9IAQ9_9TREE</name>
<dbReference type="PANTHER" id="PTHR43103:SF5">
    <property type="entry name" value="4-EPIMERASE, PUTATIVE (AFU_ORTHOLOGUE AFUA_7G00360)-RELATED"/>
    <property type="match status" value="1"/>
</dbReference>
<evidence type="ECO:0000313" key="6">
    <source>
        <dbReference type="EMBL" id="WWC69266.1"/>
    </source>
</evidence>
<dbReference type="Pfam" id="PF01370">
    <property type="entry name" value="Epimerase"/>
    <property type="match status" value="1"/>
</dbReference>
<dbReference type="InterPro" id="IPR001509">
    <property type="entry name" value="Epimerase_deHydtase"/>
</dbReference>
<evidence type="ECO:0000259" key="4">
    <source>
        <dbReference type="Pfam" id="PF01370"/>
    </source>
</evidence>
<reference evidence="5" key="1">
    <citation type="submission" date="2013-07" db="EMBL/GenBank/DDBJ databases">
        <title>The Genome Sequence of Cryptococcus pinus CBS10737.</title>
        <authorList>
            <consortium name="The Broad Institute Genome Sequencing Platform"/>
            <person name="Cuomo C."/>
            <person name="Litvintseva A."/>
            <person name="Chen Y."/>
            <person name="Heitman J."/>
            <person name="Sun S."/>
            <person name="Springer D."/>
            <person name="Dromer F."/>
            <person name="Young S.K."/>
            <person name="Zeng Q."/>
            <person name="Gargeya S."/>
            <person name="Fitzgerald M."/>
            <person name="Abouelleil A."/>
            <person name="Alvarado L."/>
            <person name="Berlin A.M."/>
            <person name="Chapman S.B."/>
            <person name="Dewar J."/>
            <person name="Goldberg J."/>
            <person name="Griggs A."/>
            <person name="Gujja S."/>
            <person name="Hansen M."/>
            <person name="Howarth C."/>
            <person name="Imamovic A."/>
            <person name="Larimer J."/>
            <person name="McCowan C."/>
            <person name="Murphy C."/>
            <person name="Pearson M."/>
            <person name="Priest M."/>
            <person name="Roberts A."/>
            <person name="Saif S."/>
            <person name="Shea T."/>
            <person name="Sykes S."/>
            <person name="Wortman J."/>
            <person name="Nusbaum C."/>
            <person name="Birren B."/>
        </authorList>
    </citation>
    <scope>NUCLEOTIDE SEQUENCE [LARGE SCALE GENOMIC DNA]</scope>
    <source>
        <strain evidence="5">CBS 10737</strain>
    </source>
</reference>
<dbReference type="AlphaFoldDB" id="A0A1B9IAQ9"/>
<dbReference type="InterPro" id="IPR036291">
    <property type="entry name" value="NAD(P)-bd_dom_sf"/>
</dbReference>
<dbReference type="STRING" id="1296096.A0A1B9IAQ9"/>
<reference evidence="6" key="2">
    <citation type="submission" date="2013-07" db="EMBL/GenBank/DDBJ databases">
        <authorList>
            <consortium name="The Broad Institute Genome Sequencing Platform"/>
            <person name="Cuomo C."/>
            <person name="Litvintseva A."/>
            <person name="Chen Y."/>
            <person name="Heitman J."/>
            <person name="Sun S."/>
            <person name="Springer D."/>
            <person name="Dromer F."/>
            <person name="Young S.K."/>
            <person name="Zeng Q."/>
            <person name="Gargeya S."/>
            <person name="Fitzgerald M."/>
            <person name="Abouelleil A."/>
            <person name="Alvarado L."/>
            <person name="Berlin A.M."/>
            <person name="Chapman S.B."/>
            <person name="Dewar J."/>
            <person name="Goldberg J."/>
            <person name="Griggs A."/>
            <person name="Gujja S."/>
            <person name="Hansen M."/>
            <person name="Howarth C."/>
            <person name="Imamovic A."/>
            <person name="Larimer J."/>
            <person name="McCowan C."/>
            <person name="Murphy C."/>
            <person name="Pearson M."/>
            <person name="Priest M."/>
            <person name="Roberts A."/>
            <person name="Saif S."/>
            <person name="Shea T."/>
            <person name="Sykes S."/>
            <person name="Wortman J."/>
            <person name="Nusbaum C."/>
            <person name="Birren B."/>
        </authorList>
    </citation>
    <scope>NUCLEOTIDE SEQUENCE</scope>
    <source>
        <strain evidence="6">CBS 10737</strain>
    </source>
</reference>
<gene>
    <name evidence="5" type="ORF">I206_01791</name>
    <name evidence="6" type="ORF">I206_103204</name>
</gene>
<dbReference type="Proteomes" id="UP000094020">
    <property type="component" value="Chromosome 4"/>
</dbReference>
<keyword evidence="2" id="KW-0560">Oxidoreductase</keyword>
<dbReference type="Gene3D" id="3.40.50.720">
    <property type="entry name" value="NAD(P)-binding Rossmann-like Domain"/>
    <property type="match status" value="1"/>
</dbReference>
<protein>
    <recommendedName>
        <fullName evidence="4">NAD-dependent epimerase/dehydratase domain-containing protein</fullName>
    </recommendedName>
</protein>
<feature type="domain" description="NAD-dependent epimerase/dehydratase" evidence="4">
    <location>
        <begin position="6"/>
        <end position="201"/>
    </location>
</feature>
<keyword evidence="3" id="KW-0520">NAD</keyword>
<organism evidence="5">
    <name type="scientific">Kwoniella pini CBS 10737</name>
    <dbReference type="NCBI Taxonomy" id="1296096"/>
    <lineage>
        <taxon>Eukaryota</taxon>
        <taxon>Fungi</taxon>
        <taxon>Dikarya</taxon>
        <taxon>Basidiomycota</taxon>
        <taxon>Agaricomycotina</taxon>
        <taxon>Tremellomycetes</taxon>
        <taxon>Tremellales</taxon>
        <taxon>Cryptococcaceae</taxon>
        <taxon>Kwoniella</taxon>
    </lineage>
</organism>
<dbReference type="EMBL" id="CP144522">
    <property type="protein sequence ID" value="WWC69266.1"/>
    <property type="molecule type" value="Genomic_DNA"/>
</dbReference>